<dbReference type="RefSeq" id="WP_057954255.1">
    <property type="nucleotide sequence ID" value="NZ_CP013118.1"/>
</dbReference>
<dbReference type="Proteomes" id="UP000064893">
    <property type="component" value="Chromosome"/>
</dbReference>
<dbReference type="STRING" id="1307839.L21SP5_03299"/>
<protein>
    <submittedName>
        <fullName evidence="1">Uncharacterized protein</fullName>
    </submittedName>
</protein>
<evidence type="ECO:0000313" key="1">
    <source>
        <dbReference type="EMBL" id="ALO16912.1"/>
    </source>
</evidence>
<gene>
    <name evidence="1" type="ORF">L21SP5_03299</name>
</gene>
<evidence type="ECO:0000313" key="2">
    <source>
        <dbReference type="Proteomes" id="UP000064893"/>
    </source>
</evidence>
<dbReference type="KEGG" id="blq:L21SP5_03299"/>
<dbReference type="EMBL" id="CP013118">
    <property type="protein sequence ID" value="ALO16912.1"/>
    <property type="molecule type" value="Genomic_DNA"/>
</dbReference>
<reference evidence="1 2" key="1">
    <citation type="submission" date="2015-11" db="EMBL/GenBank/DDBJ databases">
        <title>Description and complete genome sequence of a novel strain predominating in hypersaline microbial mats and representing a new family of the Bacteriodetes phylum.</title>
        <authorList>
            <person name="Spring S."/>
            <person name="Bunk B."/>
            <person name="Sproer C."/>
            <person name="Klenk H.-P."/>
        </authorList>
    </citation>
    <scope>NUCLEOTIDE SEQUENCE [LARGE SCALE GENOMIC DNA]</scope>
    <source>
        <strain evidence="1 2">L21-Spi-D4</strain>
    </source>
</reference>
<proteinExistence type="predicted"/>
<accession>A0A0S2I3M9</accession>
<sequence>MSNQKLKQNIKAKIDDINSKVLSIRERLSKEENPDDELQKLLLQLEKIQTELTEKFETLEANPEANWDEFDKNIHQSMKSFNHTFTRAGTLFKNS</sequence>
<dbReference type="Gene3D" id="1.20.120.20">
    <property type="entry name" value="Apolipoprotein"/>
    <property type="match status" value="1"/>
</dbReference>
<dbReference type="AlphaFoldDB" id="A0A0S2I3M9"/>
<organism evidence="1 2">
    <name type="scientific">Salinivirga cyanobacteriivorans</name>
    <dbReference type="NCBI Taxonomy" id="1307839"/>
    <lineage>
        <taxon>Bacteria</taxon>
        <taxon>Pseudomonadati</taxon>
        <taxon>Bacteroidota</taxon>
        <taxon>Bacteroidia</taxon>
        <taxon>Bacteroidales</taxon>
        <taxon>Salinivirgaceae</taxon>
        <taxon>Salinivirga</taxon>
    </lineage>
</organism>
<name>A0A0S2I3M9_9BACT</name>
<keyword evidence="2" id="KW-1185">Reference proteome</keyword>